<keyword evidence="5 8" id="KW-0863">Zinc-finger</keyword>
<evidence type="ECO:0000313" key="11">
    <source>
        <dbReference type="Proteomes" id="UP000785679"/>
    </source>
</evidence>
<dbReference type="Proteomes" id="UP000785679">
    <property type="component" value="Unassembled WGS sequence"/>
</dbReference>
<evidence type="ECO:0000259" key="9">
    <source>
        <dbReference type="PROSITE" id="PS50089"/>
    </source>
</evidence>
<dbReference type="SMART" id="SM00184">
    <property type="entry name" value="RING"/>
    <property type="match status" value="1"/>
</dbReference>
<evidence type="ECO:0000256" key="8">
    <source>
        <dbReference type="PROSITE-ProRule" id="PRU00175"/>
    </source>
</evidence>
<keyword evidence="3" id="KW-0808">Transferase</keyword>
<dbReference type="InterPro" id="IPR045191">
    <property type="entry name" value="MBR1/2-like"/>
</dbReference>
<dbReference type="AlphaFoldDB" id="A0A8J8NLP9"/>
<feature type="domain" description="RING-type" evidence="9">
    <location>
        <begin position="23"/>
        <end position="64"/>
    </location>
</feature>
<evidence type="ECO:0000256" key="4">
    <source>
        <dbReference type="ARBA" id="ARBA00022723"/>
    </source>
</evidence>
<sequence length="69" mass="7952">MFVRQKSSRAFFLRLAGCDVKDCAICTHDLEEGEDASTLQCKHQFHLNCVKEWFKKKAICPVCRANAKF</sequence>
<dbReference type="Gene3D" id="3.30.40.10">
    <property type="entry name" value="Zinc/RING finger domain, C3HC4 (zinc finger)"/>
    <property type="match status" value="1"/>
</dbReference>
<dbReference type="EMBL" id="RRYP01012834">
    <property type="protein sequence ID" value="TNV76860.1"/>
    <property type="molecule type" value="Genomic_DNA"/>
</dbReference>
<keyword evidence="11" id="KW-1185">Reference proteome</keyword>
<dbReference type="InterPro" id="IPR013083">
    <property type="entry name" value="Znf_RING/FYVE/PHD"/>
</dbReference>
<evidence type="ECO:0000256" key="3">
    <source>
        <dbReference type="ARBA" id="ARBA00022679"/>
    </source>
</evidence>
<keyword evidence="4" id="KW-0479">Metal-binding</keyword>
<accession>A0A8J8NLP9</accession>
<proteinExistence type="predicted"/>
<organism evidence="10 11">
    <name type="scientific">Halteria grandinella</name>
    <dbReference type="NCBI Taxonomy" id="5974"/>
    <lineage>
        <taxon>Eukaryota</taxon>
        <taxon>Sar</taxon>
        <taxon>Alveolata</taxon>
        <taxon>Ciliophora</taxon>
        <taxon>Intramacronucleata</taxon>
        <taxon>Spirotrichea</taxon>
        <taxon>Stichotrichia</taxon>
        <taxon>Sporadotrichida</taxon>
        <taxon>Halteriidae</taxon>
        <taxon>Halteria</taxon>
    </lineage>
</organism>
<reference evidence="10" key="1">
    <citation type="submission" date="2019-06" db="EMBL/GenBank/DDBJ databases">
        <authorList>
            <person name="Zheng W."/>
        </authorList>
    </citation>
    <scope>NUCLEOTIDE SEQUENCE</scope>
    <source>
        <strain evidence="10">QDHG01</strain>
    </source>
</reference>
<evidence type="ECO:0000256" key="5">
    <source>
        <dbReference type="ARBA" id="ARBA00022771"/>
    </source>
</evidence>
<evidence type="ECO:0000256" key="6">
    <source>
        <dbReference type="ARBA" id="ARBA00022786"/>
    </source>
</evidence>
<comment type="caution">
    <text evidence="10">The sequence shown here is derived from an EMBL/GenBank/DDBJ whole genome shotgun (WGS) entry which is preliminary data.</text>
</comment>
<evidence type="ECO:0000256" key="7">
    <source>
        <dbReference type="ARBA" id="ARBA00022833"/>
    </source>
</evidence>
<evidence type="ECO:0000256" key="1">
    <source>
        <dbReference type="ARBA" id="ARBA00000900"/>
    </source>
</evidence>
<protein>
    <recommendedName>
        <fullName evidence="2">RING-type E3 ubiquitin transferase</fullName>
        <ecNumber evidence="2">2.3.2.27</ecNumber>
    </recommendedName>
</protein>
<dbReference type="PROSITE" id="PS50089">
    <property type="entry name" value="ZF_RING_2"/>
    <property type="match status" value="1"/>
</dbReference>
<keyword evidence="7" id="KW-0862">Zinc</keyword>
<dbReference type="PANTHER" id="PTHR22937">
    <property type="entry name" value="E3 UBIQUITIN-PROTEIN LIGASE RNF165"/>
    <property type="match status" value="1"/>
</dbReference>
<dbReference type="GO" id="GO:0061630">
    <property type="term" value="F:ubiquitin protein ligase activity"/>
    <property type="evidence" value="ECO:0007669"/>
    <property type="project" value="UniProtKB-EC"/>
</dbReference>
<dbReference type="SUPFAM" id="SSF57850">
    <property type="entry name" value="RING/U-box"/>
    <property type="match status" value="1"/>
</dbReference>
<dbReference type="PANTHER" id="PTHR22937:SF65">
    <property type="entry name" value="E3 UBIQUITIN-PROTEIN LIGASE ARK2C"/>
    <property type="match status" value="1"/>
</dbReference>
<dbReference type="Pfam" id="PF13639">
    <property type="entry name" value="zf-RING_2"/>
    <property type="match status" value="1"/>
</dbReference>
<evidence type="ECO:0000256" key="2">
    <source>
        <dbReference type="ARBA" id="ARBA00012483"/>
    </source>
</evidence>
<name>A0A8J8NLP9_HALGN</name>
<keyword evidence="6" id="KW-0833">Ubl conjugation pathway</keyword>
<evidence type="ECO:0000313" key="10">
    <source>
        <dbReference type="EMBL" id="TNV76860.1"/>
    </source>
</evidence>
<comment type="catalytic activity">
    <reaction evidence="1">
        <text>S-ubiquitinyl-[E2 ubiquitin-conjugating enzyme]-L-cysteine + [acceptor protein]-L-lysine = [E2 ubiquitin-conjugating enzyme]-L-cysteine + N(6)-ubiquitinyl-[acceptor protein]-L-lysine.</text>
        <dbReference type="EC" id="2.3.2.27"/>
    </reaction>
</comment>
<dbReference type="GO" id="GO:0008270">
    <property type="term" value="F:zinc ion binding"/>
    <property type="evidence" value="ECO:0007669"/>
    <property type="project" value="UniProtKB-KW"/>
</dbReference>
<gene>
    <name evidence="10" type="ORF">FGO68_gene11953</name>
</gene>
<dbReference type="InterPro" id="IPR001841">
    <property type="entry name" value="Znf_RING"/>
</dbReference>
<dbReference type="OrthoDB" id="4348522at2759"/>
<dbReference type="EC" id="2.3.2.27" evidence="2"/>